<name>A0A819RJ13_9BILA</name>
<protein>
    <submittedName>
        <fullName evidence="2">Uncharacterized protein</fullName>
    </submittedName>
</protein>
<evidence type="ECO:0000313" key="1">
    <source>
        <dbReference type="EMBL" id="CAF1299779.1"/>
    </source>
</evidence>
<dbReference type="AlphaFoldDB" id="A0A819RJ13"/>
<evidence type="ECO:0000313" key="2">
    <source>
        <dbReference type="EMBL" id="CAF4042861.1"/>
    </source>
</evidence>
<proteinExistence type="predicted"/>
<dbReference type="EMBL" id="CAJNOT010002258">
    <property type="protein sequence ID" value="CAF1299779.1"/>
    <property type="molecule type" value="Genomic_DNA"/>
</dbReference>
<comment type="caution">
    <text evidence="2">The sequence shown here is derived from an EMBL/GenBank/DDBJ whole genome shotgun (WGS) entry which is preliminary data.</text>
</comment>
<evidence type="ECO:0000313" key="3">
    <source>
        <dbReference type="Proteomes" id="UP000663836"/>
    </source>
</evidence>
<organism evidence="2 3">
    <name type="scientific">Rotaria sordida</name>
    <dbReference type="NCBI Taxonomy" id="392033"/>
    <lineage>
        <taxon>Eukaryota</taxon>
        <taxon>Metazoa</taxon>
        <taxon>Spiralia</taxon>
        <taxon>Gnathifera</taxon>
        <taxon>Rotifera</taxon>
        <taxon>Eurotatoria</taxon>
        <taxon>Bdelloidea</taxon>
        <taxon>Philodinida</taxon>
        <taxon>Philodinidae</taxon>
        <taxon>Rotaria</taxon>
    </lineage>
</organism>
<sequence length="147" mass="17549">MTTTLINLLEQRLNNITNRWRDVYNYRIDYFLRNSYDELDHININEPISSNLYQRALYEKNLIQSIQCSLKKNNLILRRTANNMNTFYMGNIQDFETKADKYLTRSDDYKVLIDINDENNEKPLDGASKDPSQVNNEEMVIKMPHYL</sequence>
<gene>
    <name evidence="2" type="ORF">JBS370_LOCUS28601</name>
    <name evidence="1" type="ORF">ZHD862_LOCUS27901</name>
</gene>
<dbReference type="Proteomes" id="UP000663836">
    <property type="component" value="Unassembled WGS sequence"/>
</dbReference>
<dbReference type="Proteomes" id="UP000663864">
    <property type="component" value="Unassembled WGS sequence"/>
</dbReference>
<reference evidence="2" key="1">
    <citation type="submission" date="2021-02" db="EMBL/GenBank/DDBJ databases">
        <authorList>
            <person name="Nowell W R."/>
        </authorList>
    </citation>
    <scope>NUCLEOTIDE SEQUENCE</scope>
</reference>
<accession>A0A819RJ13</accession>
<dbReference type="EMBL" id="CAJOBD010005796">
    <property type="protein sequence ID" value="CAF4042861.1"/>
    <property type="molecule type" value="Genomic_DNA"/>
</dbReference>